<dbReference type="InterPro" id="IPR011009">
    <property type="entry name" value="Kinase-like_dom_sf"/>
</dbReference>
<organism evidence="5">
    <name type="scientific">Mytilinidion resinicola</name>
    <dbReference type="NCBI Taxonomy" id="574789"/>
    <lineage>
        <taxon>Eukaryota</taxon>
        <taxon>Fungi</taxon>
        <taxon>Dikarya</taxon>
        <taxon>Ascomycota</taxon>
        <taxon>Pezizomycotina</taxon>
        <taxon>Dothideomycetes</taxon>
        <taxon>Pleosporomycetidae</taxon>
        <taxon>Mytilinidiales</taxon>
        <taxon>Mytilinidiaceae</taxon>
        <taxon>Mytilinidion</taxon>
    </lineage>
</organism>
<feature type="domain" description="Protein kinase" evidence="4">
    <location>
        <begin position="123"/>
        <end position="411"/>
    </location>
</feature>
<feature type="compositionally biased region" description="Basic and acidic residues" evidence="3">
    <location>
        <begin position="86"/>
        <end position="97"/>
    </location>
</feature>
<reference evidence="7" key="3">
    <citation type="submission" date="2025-04" db="UniProtKB">
        <authorList>
            <consortium name="RefSeq"/>
        </authorList>
    </citation>
    <scope>IDENTIFICATION</scope>
    <source>
        <strain evidence="7">CBS 304.34</strain>
    </source>
</reference>
<name>A0A6A6XY54_9PEZI</name>
<accession>A0A6A6XY54</accession>
<protein>
    <submittedName>
        <fullName evidence="5 7">Kinase-like protein</fullName>
    </submittedName>
</protein>
<dbReference type="InterPro" id="IPR000719">
    <property type="entry name" value="Prot_kinase_dom"/>
</dbReference>
<dbReference type="OrthoDB" id="193931at2759"/>
<dbReference type="GO" id="GO:0004674">
    <property type="term" value="F:protein serine/threonine kinase activity"/>
    <property type="evidence" value="ECO:0007669"/>
    <property type="project" value="TreeGrafter"/>
</dbReference>
<feature type="region of interest" description="Disordered" evidence="3">
    <location>
        <begin position="22"/>
        <end position="70"/>
    </location>
</feature>
<dbReference type="Pfam" id="PF00069">
    <property type="entry name" value="Pkinase"/>
    <property type="match status" value="1"/>
</dbReference>
<evidence type="ECO:0000259" key="4">
    <source>
        <dbReference type="PROSITE" id="PS50011"/>
    </source>
</evidence>
<evidence type="ECO:0000313" key="6">
    <source>
        <dbReference type="Proteomes" id="UP000504636"/>
    </source>
</evidence>
<dbReference type="EMBL" id="MU003730">
    <property type="protein sequence ID" value="KAF2801481.1"/>
    <property type="molecule type" value="Genomic_DNA"/>
</dbReference>
<dbReference type="GO" id="GO:0005524">
    <property type="term" value="F:ATP binding"/>
    <property type="evidence" value="ECO:0007669"/>
    <property type="project" value="UniProtKB-KW"/>
</dbReference>
<evidence type="ECO:0000256" key="2">
    <source>
        <dbReference type="ARBA" id="ARBA00022840"/>
    </source>
</evidence>
<dbReference type="PANTHER" id="PTHR24346:SF110">
    <property type="entry name" value="NON-SPECIFIC SERINE_THREONINE PROTEIN KINASE"/>
    <property type="match status" value="1"/>
</dbReference>
<dbReference type="SUPFAM" id="SSF56112">
    <property type="entry name" value="Protein kinase-like (PK-like)"/>
    <property type="match status" value="1"/>
</dbReference>
<keyword evidence="6" id="KW-1185">Reference proteome</keyword>
<evidence type="ECO:0000313" key="5">
    <source>
        <dbReference type="EMBL" id="KAF2801481.1"/>
    </source>
</evidence>
<dbReference type="GO" id="GO:0035556">
    <property type="term" value="P:intracellular signal transduction"/>
    <property type="evidence" value="ECO:0007669"/>
    <property type="project" value="TreeGrafter"/>
</dbReference>
<evidence type="ECO:0000313" key="7">
    <source>
        <dbReference type="RefSeq" id="XP_033568445.1"/>
    </source>
</evidence>
<dbReference type="AlphaFoldDB" id="A0A6A6XY54"/>
<dbReference type="Proteomes" id="UP000504636">
    <property type="component" value="Unplaced"/>
</dbReference>
<reference evidence="7" key="2">
    <citation type="submission" date="2020-04" db="EMBL/GenBank/DDBJ databases">
        <authorList>
            <consortium name="NCBI Genome Project"/>
        </authorList>
    </citation>
    <scope>NUCLEOTIDE SEQUENCE</scope>
    <source>
        <strain evidence="7">CBS 304.34</strain>
    </source>
</reference>
<keyword evidence="2" id="KW-0067">ATP-binding</keyword>
<evidence type="ECO:0000256" key="1">
    <source>
        <dbReference type="ARBA" id="ARBA00022741"/>
    </source>
</evidence>
<dbReference type="GO" id="GO:0005737">
    <property type="term" value="C:cytoplasm"/>
    <property type="evidence" value="ECO:0007669"/>
    <property type="project" value="TreeGrafter"/>
</dbReference>
<gene>
    <name evidence="5 7" type="ORF">BDZ99DRAFT_403281</name>
</gene>
<dbReference type="Gene3D" id="1.10.510.10">
    <property type="entry name" value="Transferase(Phosphotransferase) domain 1"/>
    <property type="match status" value="1"/>
</dbReference>
<dbReference type="RefSeq" id="XP_033568445.1">
    <property type="nucleotide sequence ID" value="XM_033716334.1"/>
</dbReference>
<proteinExistence type="predicted"/>
<dbReference type="PANTHER" id="PTHR24346">
    <property type="entry name" value="MAP/MICROTUBULE AFFINITY-REGULATING KINASE"/>
    <property type="match status" value="1"/>
</dbReference>
<reference evidence="5 7" key="1">
    <citation type="journal article" date="2020" name="Stud. Mycol.">
        <title>101 Dothideomycetes genomes: a test case for predicting lifestyles and emergence of pathogens.</title>
        <authorList>
            <person name="Haridas S."/>
            <person name="Albert R."/>
            <person name="Binder M."/>
            <person name="Bloem J."/>
            <person name="Labutti K."/>
            <person name="Salamov A."/>
            <person name="Andreopoulos B."/>
            <person name="Baker S."/>
            <person name="Barry K."/>
            <person name="Bills G."/>
            <person name="Bluhm B."/>
            <person name="Cannon C."/>
            <person name="Castanera R."/>
            <person name="Culley D."/>
            <person name="Daum C."/>
            <person name="Ezra D."/>
            <person name="Gonzalez J."/>
            <person name="Henrissat B."/>
            <person name="Kuo A."/>
            <person name="Liang C."/>
            <person name="Lipzen A."/>
            <person name="Lutzoni F."/>
            <person name="Magnuson J."/>
            <person name="Mondo S."/>
            <person name="Nolan M."/>
            <person name="Ohm R."/>
            <person name="Pangilinan J."/>
            <person name="Park H.-J."/>
            <person name="Ramirez L."/>
            <person name="Alfaro M."/>
            <person name="Sun H."/>
            <person name="Tritt A."/>
            <person name="Yoshinaga Y."/>
            <person name="Zwiers L.-H."/>
            <person name="Turgeon B."/>
            <person name="Goodwin S."/>
            <person name="Spatafora J."/>
            <person name="Crous P."/>
            <person name="Grigoriev I."/>
        </authorList>
    </citation>
    <scope>NUCLEOTIDE SEQUENCE</scope>
    <source>
        <strain evidence="5 7">CBS 304.34</strain>
    </source>
</reference>
<keyword evidence="5" id="KW-0418">Kinase</keyword>
<keyword evidence="1" id="KW-0547">Nucleotide-binding</keyword>
<evidence type="ECO:0000256" key="3">
    <source>
        <dbReference type="SAM" id="MobiDB-lite"/>
    </source>
</evidence>
<feature type="region of interest" description="Disordered" evidence="3">
    <location>
        <begin position="85"/>
        <end position="113"/>
    </location>
</feature>
<dbReference type="GeneID" id="54457227"/>
<dbReference type="PROSITE" id="PS50011">
    <property type="entry name" value="PROTEIN_KINASE_DOM"/>
    <property type="match status" value="1"/>
</dbReference>
<sequence length="454" mass="51224">MGGINAWTDLWGSTALKTSNTAARVASGHTKPPRTVLHAAGNDSLPESSEPAPLLRQAESDIASSDTPRKPLILPLFRPISAVLSSDKDEHTSKEDEPTTSLDPKIESKKPNKKQRKNYFGEYILGQTLSQDAGVKVKLANHSLTGTKYAIRRYQRKEVNKDFYLEVVIQKDLSHPNIQRFYQLVETERHIGLVLQYASGGELFDYVLNHRYLKDVAARRLFAQLVSAVGYLHLKGIVHRNLKLETIQLDRNRNLIVTCFNLAKTFDLTDKLSEDIEYNLGNREFVERSRLTQPNKDGIFRGDLMQTSCGSPCYAAPELVVSDAMYTGRKADIWSCGIILYAMLAGYLPFDDDPANPDGDNMNLLYKYIVSTPLTFPEYLTPHARDLLKRILVPDPRKRSDMVEIARHSWLSEYVHVVSFVISETANVSGDTLVRSSEYREHSGSSEYREHSGM</sequence>
<keyword evidence="5" id="KW-0808">Transferase</keyword>